<dbReference type="Pfam" id="PF08699">
    <property type="entry name" value="ArgoL1"/>
    <property type="match status" value="1"/>
</dbReference>
<evidence type="ECO:0000313" key="4">
    <source>
        <dbReference type="EnsemblMetazoa" id="AALFPA23_010028.P13922"/>
    </source>
</evidence>
<evidence type="ECO:0000256" key="1">
    <source>
        <dbReference type="SAM" id="MobiDB-lite"/>
    </source>
</evidence>
<dbReference type="Pfam" id="PF16486">
    <property type="entry name" value="ArgoN"/>
    <property type="match status" value="1"/>
</dbReference>
<dbReference type="RefSeq" id="XP_029716851.2">
    <property type="nucleotide sequence ID" value="XM_029860991.2"/>
</dbReference>
<dbReference type="PROSITE" id="PS50822">
    <property type="entry name" value="PIWI"/>
    <property type="match status" value="1"/>
</dbReference>
<dbReference type="Proteomes" id="UP000069940">
    <property type="component" value="Unassembled WGS sequence"/>
</dbReference>
<evidence type="ECO:0000259" key="3">
    <source>
        <dbReference type="PROSITE" id="PS50822"/>
    </source>
</evidence>
<dbReference type="SMART" id="SM00950">
    <property type="entry name" value="Piwi"/>
    <property type="match status" value="1"/>
</dbReference>
<dbReference type="GeneID" id="109424480"/>
<feature type="region of interest" description="Disordered" evidence="1">
    <location>
        <begin position="1"/>
        <end position="304"/>
    </location>
</feature>
<dbReference type="EnsemblMetazoa" id="AALFPA23_010028.R13922">
    <property type="protein sequence ID" value="AALFPA23_010028.P13922"/>
    <property type="gene ID" value="AALFPA23_010028"/>
</dbReference>
<dbReference type="InterPro" id="IPR003165">
    <property type="entry name" value="Piwi"/>
</dbReference>
<organism evidence="4 5">
    <name type="scientific">Aedes albopictus</name>
    <name type="common">Asian tiger mosquito</name>
    <name type="synonym">Stegomyia albopicta</name>
    <dbReference type="NCBI Taxonomy" id="7160"/>
    <lineage>
        <taxon>Eukaryota</taxon>
        <taxon>Metazoa</taxon>
        <taxon>Ecdysozoa</taxon>
        <taxon>Arthropoda</taxon>
        <taxon>Hexapoda</taxon>
        <taxon>Insecta</taxon>
        <taxon>Pterygota</taxon>
        <taxon>Neoptera</taxon>
        <taxon>Endopterygota</taxon>
        <taxon>Diptera</taxon>
        <taxon>Nematocera</taxon>
        <taxon>Culicoidea</taxon>
        <taxon>Culicidae</taxon>
        <taxon>Culicinae</taxon>
        <taxon>Aedini</taxon>
        <taxon>Aedes</taxon>
        <taxon>Stegomyia</taxon>
    </lineage>
</organism>
<dbReference type="Pfam" id="PF16488">
    <property type="entry name" value="ArgoL2"/>
    <property type="match status" value="1"/>
</dbReference>
<dbReference type="Pfam" id="PF02170">
    <property type="entry name" value="PAZ"/>
    <property type="match status" value="1"/>
</dbReference>
<evidence type="ECO:0000259" key="2">
    <source>
        <dbReference type="PROSITE" id="PS50821"/>
    </source>
</evidence>
<dbReference type="InterPro" id="IPR032474">
    <property type="entry name" value="Argonaute_N"/>
</dbReference>
<dbReference type="Gene3D" id="3.40.50.2300">
    <property type="match status" value="1"/>
</dbReference>
<evidence type="ECO:0000313" key="5">
    <source>
        <dbReference type="Proteomes" id="UP000069940"/>
    </source>
</evidence>
<feature type="compositionally biased region" description="Low complexity" evidence="1">
    <location>
        <begin position="102"/>
        <end position="117"/>
    </location>
</feature>
<keyword evidence="5" id="KW-1185">Reference proteome</keyword>
<protein>
    <recommendedName>
        <fullName evidence="6">Germ-line stem cell division protein hiwi/piwi</fullName>
    </recommendedName>
</protein>
<dbReference type="InterPro" id="IPR012337">
    <property type="entry name" value="RNaseH-like_sf"/>
</dbReference>
<evidence type="ECO:0008006" key="6">
    <source>
        <dbReference type="Google" id="ProtNLM"/>
    </source>
</evidence>
<dbReference type="Gene3D" id="2.170.260.10">
    <property type="entry name" value="paz domain"/>
    <property type="match status" value="1"/>
</dbReference>
<feature type="compositionally biased region" description="Low complexity" evidence="1">
    <location>
        <begin position="192"/>
        <end position="290"/>
    </location>
</feature>
<dbReference type="SUPFAM" id="SSF101690">
    <property type="entry name" value="PAZ domain"/>
    <property type="match status" value="1"/>
</dbReference>
<dbReference type="InterPro" id="IPR014811">
    <property type="entry name" value="ArgoL1"/>
</dbReference>
<dbReference type="InterPro" id="IPR036397">
    <property type="entry name" value="RNaseH_sf"/>
</dbReference>
<feature type="compositionally biased region" description="Low complexity" evidence="1">
    <location>
        <begin position="148"/>
        <end position="163"/>
    </location>
</feature>
<dbReference type="Gene3D" id="3.30.420.10">
    <property type="entry name" value="Ribonuclease H-like superfamily/Ribonuclease H"/>
    <property type="match status" value="1"/>
</dbReference>
<dbReference type="SUPFAM" id="SSF53098">
    <property type="entry name" value="Ribonuclease H-like"/>
    <property type="match status" value="1"/>
</dbReference>
<dbReference type="CDD" id="cd04657">
    <property type="entry name" value="Piwi_ago-like"/>
    <property type="match status" value="1"/>
</dbReference>
<dbReference type="InterPro" id="IPR003100">
    <property type="entry name" value="PAZ_dom"/>
</dbReference>
<accession>A0ABM1YKM7</accession>
<dbReference type="CDD" id="cd02846">
    <property type="entry name" value="PAZ_argonaute_like"/>
    <property type="match status" value="1"/>
</dbReference>
<feature type="domain" description="Piwi" evidence="3">
    <location>
        <begin position="816"/>
        <end position="1122"/>
    </location>
</feature>
<dbReference type="InterPro" id="IPR032472">
    <property type="entry name" value="ArgoL2"/>
</dbReference>
<reference evidence="4" key="2">
    <citation type="submission" date="2025-05" db="UniProtKB">
        <authorList>
            <consortium name="EnsemblMetazoa"/>
        </authorList>
    </citation>
    <scope>IDENTIFICATION</scope>
    <source>
        <strain evidence="4">Foshan</strain>
    </source>
</reference>
<proteinExistence type="predicted"/>
<feature type="domain" description="PAZ" evidence="2">
    <location>
        <begin position="533"/>
        <end position="642"/>
    </location>
</feature>
<dbReference type="SMART" id="SM01163">
    <property type="entry name" value="DUF1785"/>
    <property type="match status" value="1"/>
</dbReference>
<dbReference type="PANTHER" id="PTHR22891">
    <property type="entry name" value="EUKARYOTIC TRANSLATION INITIATION FACTOR 2C"/>
    <property type="match status" value="1"/>
</dbReference>
<reference evidence="5" key="1">
    <citation type="journal article" date="2015" name="Proc. Natl. Acad. Sci. U.S.A.">
        <title>Genome sequence of the Asian Tiger mosquito, Aedes albopictus, reveals insights into its biology, genetics, and evolution.</title>
        <authorList>
            <person name="Chen X.G."/>
            <person name="Jiang X."/>
            <person name="Gu J."/>
            <person name="Xu M."/>
            <person name="Wu Y."/>
            <person name="Deng Y."/>
            <person name="Zhang C."/>
            <person name="Bonizzoni M."/>
            <person name="Dermauw W."/>
            <person name="Vontas J."/>
            <person name="Armbruster P."/>
            <person name="Huang X."/>
            <person name="Yang Y."/>
            <person name="Zhang H."/>
            <person name="He W."/>
            <person name="Peng H."/>
            <person name="Liu Y."/>
            <person name="Wu K."/>
            <person name="Chen J."/>
            <person name="Lirakis M."/>
            <person name="Topalis P."/>
            <person name="Van Leeuwen T."/>
            <person name="Hall A.B."/>
            <person name="Jiang X."/>
            <person name="Thorpe C."/>
            <person name="Mueller R.L."/>
            <person name="Sun C."/>
            <person name="Waterhouse R.M."/>
            <person name="Yan G."/>
            <person name="Tu Z.J."/>
            <person name="Fang X."/>
            <person name="James A.A."/>
        </authorList>
    </citation>
    <scope>NUCLEOTIDE SEQUENCE [LARGE SCALE GENOMIC DNA]</scope>
    <source>
        <strain evidence="5">Foshan</strain>
    </source>
</reference>
<dbReference type="PROSITE" id="PS50821">
    <property type="entry name" value="PAZ"/>
    <property type="match status" value="1"/>
</dbReference>
<dbReference type="Pfam" id="PF02171">
    <property type="entry name" value="Piwi"/>
    <property type="match status" value="1"/>
</dbReference>
<dbReference type="InterPro" id="IPR045246">
    <property type="entry name" value="Piwi_ago-like"/>
</dbReference>
<feature type="compositionally biased region" description="Low complexity" evidence="1">
    <location>
        <begin position="44"/>
        <end position="71"/>
    </location>
</feature>
<dbReference type="InterPro" id="IPR036085">
    <property type="entry name" value="PAZ_dom_sf"/>
</dbReference>
<sequence>MEGQGKKKGKKNHPAGGSQPGQASGGNAAGGQQQHQQQQKKQHQQQGQGKGQQKQQQKSQQQPQQQQQQRDPSPPQQTMEEQFPELGFSEQPRKGKNKQKQQQKSQQQPQQQQQQRDPSPPQQTMEEQFPELGFSEQPRKGKNKQKQQQKSQQQPQQQQQQRDPSPPQQTMEEQFPELGFSEQPRKGKNKQKQQQQQQKQMEQPQQQQQKQQQRTQQQQQRPQQQQQGQGQATLPQQQQQQQPRQQQRPQQQQQQRPQQQQQQGQAALPQQPRQQQRPQQQQQSVQSSRSQSHESSHSSSPTHAAALERVEEDFSKIKIEKQKIHSSSLLPVLMRPNAHGTRGKPIKVEVNYIQLLLDRLIPTAYHYDVDIQPPASRKWQRLAFGEFTRQMFPDHGFAFDGHKNAYAARRLQSDVHEQEVKVRADGRDRKFKVAMKEAAVLDMSCLKTYMTNGSTMDKPMSAIQCLDIVLRTAYENNPKFIKFKKSIYVKPERPDDLGSNHELWYGLFQSALLGSRPFLNIDVSHKAFPTGGPVMKILSDLNRGQIPDRVPEWMNRELHDFLKGMELAYTGPDGVSKLFKYNGIKGPANQQRFKLENGTEMTIDQYFRSQNRPLRFPSLPVLHVGSLVRNVMLPIEMCAIPPGQALNKKHPDSCTQYIIKKSATDTATRKRKIMDLFNQIGYNNAPTIKEFGVGVANNFETADGRILDPPELLYRNDRRVKPMRGVWRADNMNFIVPSTDVTRRELSWTILNLDGRTRPDAIEEFGRNIYQMSRKQGVQLQEFSMKNNFYEPRDMRSAIKDLDNMFDDLKKRRVDLVFVVIPAPGRDGDVYAKVKQKAELCVGLLTQCIKSFTLDRKRGDMSTISNIWLKINAKTNGSNHVLAGNVKPPIARKRVMYIGADVTHPSPEQTNIPSVVGVAASYDIEGFRYSCCYRLQGPKDEMIRDLQNIVAKQLRQFKQTNQQLPELIMYYRDGVSEGQFQEVLTIELRAMQAAAASVQQGYKPNITFIVVQKRHHARFFPTANCPVEGRNNNVPPGTIVDRYITTPNQYQFFLVSHAAVQGVAKPTKYCVLYDDENCNPDQLQALTYYLCHMFTRCNRAVSYPAPTYYAHLAAYRGRVYIKDRPLNMNNLANEYERMQIKTEIQDGHPMFFV</sequence>
<name>A0ABM1YKM7_AEDAL</name>
<feature type="compositionally biased region" description="Basic residues" evidence="1">
    <location>
        <begin position="1"/>
        <end position="13"/>
    </location>
</feature>